<dbReference type="Pfam" id="PF13966">
    <property type="entry name" value="zf-RVT"/>
    <property type="match status" value="1"/>
</dbReference>
<feature type="domain" description="Reverse transcriptase zinc-binding" evidence="1">
    <location>
        <begin position="3"/>
        <end position="53"/>
    </location>
</feature>
<proteinExistence type="predicted"/>
<keyword evidence="2" id="KW-0808">Transferase</keyword>
<dbReference type="GO" id="GO:0003964">
    <property type="term" value="F:RNA-directed DNA polymerase activity"/>
    <property type="evidence" value="ECO:0007669"/>
    <property type="project" value="UniProtKB-KW"/>
</dbReference>
<accession>A0A6A4PC00</accession>
<evidence type="ECO:0000259" key="1">
    <source>
        <dbReference type="Pfam" id="PF13966"/>
    </source>
</evidence>
<dbReference type="Proteomes" id="UP000447434">
    <property type="component" value="Chromosome 16"/>
</dbReference>
<dbReference type="EMBL" id="WOCE01000016">
    <property type="protein sequence ID" value="KAE9596587.1"/>
    <property type="molecule type" value="Genomic_DNA"/>
</dbReference>
<keyword evidence="2" id="KW-0695">RNA-directed DNA polymerase</keyword>
<sequence length="56" mass="6235">MLCLVWRISLDGVTAELNLARRGILSNQDPSQCVFCGVMDESTNHLFLPCSKSYCV</sequence>
<gene>
    <name evidence="2" type="ORF">Lalb_Chr16g0377641</name>
</gene>
<keyword evidence="2" id="KW-0548">Nucleotidyltransferase</keyword>
<reference evidence="3" key="1">
    <citation type="journal article" date="2020" name="Nat. Commun.">
        <title>Genome sequence of the cluster root forming white lupin.</title>
        <authorList>
            <person name="Hufnagel B."/>
            <person name="Marques A."/>
            <person name="Soriano A."/>
            <person name="Marques L."/>
            <person name="Divol F."/>
            <person name="Doumas P."/>
            <person name="Sallet E."/>
            <person name="Mancinotti D."/>
            <person name="Carrere S."/>
            <person name="Marande W."/>
            <person name="Arribat S."/>
            <person name="Keller J."/>
            <person name="Huneau C."/>
            <person name="Blein T."/>
            <person name="Aime D."/>
            <person name="Laguerre M."/>
            <person name="Taylor J."/>
            <person name="Schubert V."/>
            <person name="Nelson M."/>
            <person name="Geu-Flores F."/>
            <person name="Crespi M."/>
            <person name="Gallardo-Guerrero K."/>
            <person name="Delaux P.-M."/>
            <person name="Salse J."/>
            <person name="Berges H."/>
            <person name="Guyot R."/>
            <person name="Gouzy J."/>
            <person name="Peret B."/>
        </authorList>
    </citation>
    <scope>NUCLEOTIDE SEQUENCE [LARGE SCALE GENOMIC DNA]</scope>
    <source>
        <strain evidence="3">cv. Amiga</strain>
    </source>
</reference>
<dbReference type="OrthoDB" id="1746862at2759"/>
<evidence type="ECO:0000313" key="2">
    <source>
        <dbReference type="EMBL" id="KAE9596587.1"/>
    </source>
</evidence>
<comment type="caution">
    <text evidence="2">The sequence shown here is derived from an EMBL/GenBank/DDBJ whole genome shotgun (WGS) entry which is preliminary data.</text>
</comment>
<keyword evidence="3" id="KW-1185">Reference proteome</keyword>
<protein>
    <submittedName>
        <fullName evidence="2">Putative reverse transcriptase zinc-binding domain-containing protein</fullName>
    </submittedName>
</protein>
<organism evidence="2 3">
    <name type="scientific">Lupinus albus</name>
    <name type="common">White lupine</name>
    <name type="synonym">Lupinus termis</name>
    <dbReference type="NCBI Taxonomy" id="3870"/>
    <lineage>
        <taxon>Eukaryota</taxon>
        <taxon>Viridiplantae</taxon>
        <taxon>Streptophyta</taxon>
        <taxon>Embryophyta</taxon>
        <taxon>Tracheophyta</taxon>
        <taxon>Spermatophyta</taxon>
        <taxon>Magnoliopsida</taxon>
        <taxon>eudicotyledons</taxon>
        <taxon>Gunneridae</taxon>
        <taxon>Pentapetalae</taxon>
        <taxon>rosids</taxon>
        <taxon>fabids</taxon>
        <taxon>Fabales</taxon>
        <taxon>Fabaceae</taxon>
        <taxon>Papilionoideae</taxon>
        <taxon>50 kb inversion clade</taxon>
        <taxon>genistoids sensu lato</taxon>
        <taxon>core genistoids</taxon>
        <taxon>Genisteae</taxon>
        <taxon>Lupinus</taxon>
    </lineage>
</organism>
<dbReference type="AlphaFoldDB" id="A0A6A4PC00"/>
<evidence type="ECO:0000313" key="3">
    <source>
        <dbReference type="Proteomes" id="UP000447434"/>
    </source>
</evidence>
<name>A0A6A4PC00_LUPAL</name>
<dbReference type="InterPro" id="IPR026960">
    <property type="entry name" value="RVT-Znf"/>
</dbReference>